<dbReference type="Pfam" id="PF12697">
    <property type="entry name" value="Abhydrolase_6"/>
    <property type="match status" value="1"/>
</dbReference>
<evidence type="ECO:0000313" key="2">
    <source>
        <dbReference type="EMBL" id="GAA5083816.1"/>
    </source>
</evidence>
<proteinExistence type="predicted"/>
<gene>
    <name evidence="2" type="ORF">GCM10025760_00890</name>
</gene>
<dbReference type="InterPro" id="IPR000073">
    <property type="entry name" value="AB_hydrolase_1"/>
</dbReference>
<comment type="caution">
    <text evidence="2">The sequence shown here is derived from an EMBL/GenBank/DDBJ whole genome shotgun (WGS) entry which is preliminary data.</text>
</comment>
<evidence type="ECO:0000313" key="3">
    <source>
        <dbReference type="Proteomes" id="UP001501407"/>
    </source>
</evidence>
<feature type="domain" description="AB hydrolase-1" evidence="1">
    <location>
        <begin position="80"/>
        <end position="228"/>
    </location>
</feature>
<dbReference type="InterPro" id="IPR029058">
    <property type="entry name" value="AB_hydrolase_fold"/>
</dbReference>
<name>A0ABP9LVS4_9MICO</name>
<dbReference type="PANTHER" id="PTHR43689:SF8">
    <property type="entry name" value="ALPHA_BETA-HYDROLASES SUPERFAMILY PROTEIN"/>
    <property type="match status" value="1"/>
</dbReference>
<sequence>MNPAFAAAGASIRAVSALSPRAGAAIAMPLFASVAKPRPVHDDDAATMSQARRRTVRIPGVDRRGVEVVTYEWGRGPRTVVLSHGWLGRASQFSRLVRELVAEQYRVVAFDGPAHGESGGRQMYLVDWLDVYADLQQRHGAFEAMIGHSFGGLATLVAVAGGTDAARVVTISSLADADELLRQFQRMVGYSDAVTVRLRERFAARYFPGDPDPFAWLSAVRRPLPAGVPLLITHDERDRFVPFGESVRIRSANPDATFLPTTGLGHNRILGADVVLDAVLEHLESPVGAPAGVLERPAATVEPGIPVDQPATPVPV</sequence>
<accession>A0ABP9LVS4</accession>
<dbReference type="Proteomes" id="UP001501407">
    <property type="component" value="Unassembled WGS sequence"/>
</dbReference>
<evidence type="ECO:0000259" key="1">
    <source>
        <dbReference type="Pfam" id="PF12697"/>
    </source>
</evidence>
<reference evidence="3" key="1">
    <citation type="journal article" date="2019" name="Int. J. Syst. Evol. Microbiol.">
        <title>The Global Catalogue of Microorganisms (GCM) 10K type strain sequencing project: providing services to taxonomists for standard genome sequencing and annotation.</title>
        <authorList>
            <consortium name="The Broad Institute Genomics Platform"/>
            <consortium name="The Broad Institute Genome Sequencing Center for Infectious Disease"/>
            <person name="Wu L."/>
            <person name="Ma J."/>
        </authorList>
    </citation>
    <scope>NUCLEOTIDE SEQUENCE [LARGE SCALE GENOMIC DNA]</scope>
    <source>
        <strain evidence="3">JCM 18959</strain>
    </source>
</reference>
<dbReference type="PANTHER" id="PTHR43689">
    <property type="entry name" value="HYDROLASE"/>
    <property type="match status" value="1"/>
</dbReference>
<organism evidence="2 3">
    <name type="scientific">Microbacterium yannicii</name>
    <dbReference type="NCBI Taxonomy" id="671622"/>
    <lineage>
        <taxon>Bacteria</taxon>
        <taxon>Bacillati</taxon>
        <taxon>Actinomycetota</taxon>
        <taxon>Actinomycetes</taxon>
        <taxon>Micrococcales</taxon>
        <taxon>Microbacteriaceae</taxon>
        <taxon>Microbacterium</taxon>
    </lineage>
</organism>
<dbReference type="EMBL" id="BAABKZ010000001">
    <property type="protein sequence ID" value="GAA5083816.1"/>
    <property type="molecule type" value="Genomic_DNA"/>
</dbReference>
<dbReference type="Gene3D" id="3.40.50.1820">
    <property type="entry name" value="alpha/beta hydrolase"/>
    <property type="match status" value="1"/>
</dbReference>
<keyword evidence="3" id="KW-1185">Reference proteome</keyword>
<dbReference type="SUPFAM" id="SSF53474">
    <property type="entry name" value="alpha/beta-Hydrolases"/>
    <property type="match status" value="1"/>
</dbReference>
<protein>
    <recommendedName>
        <fullName evidence="1">AB hydrolase-1 domain-containing protein</fullName>
    </recommendedName>
</protein>